<dbReference type="EMBL" id="CP048000">
    <property type="protein sequence ID" value="QHQ60818.1"/>
    <property type="molecule type" value="Genomic_DNA"/>
</dbReference>
<evidence type="ECO:0000313" key="1">
    <source>
        <dbReference type="EMBL" id="QHQ60818.1"/>
    </source>
</evidence>
<keyword evidence="2" id="KW-1185">Reference proteome</keyword>
<name>A0A6P1TN95_9FIRM</name>
<proteinExistence type="predicted"/>
<sequence length="63" mass="7301">MRNKDYWEKFIKTGNILDYLNYTACTSEELNQLLSINIKEGEYSDDSSLSDGNGFIDHAYWGL</sequence>
<accession>A0A6P1TN95</accession>
<evidence type="ECO:0000313" key="2">
    <source>
        <dbReference type="Proteomes" id="UP000464314"/>
    </source>
</evidence>
<dbReference type="RefSeq" id="WP_161837648.1">
    <property type="nucleotide sequence ID" value="NZ_CP048000.1"/>
</dbReference>
<dbReference type="KEGG" id="anr:Ana3638_08595"/>
<dbReference type="AlphaFoldDB" id="A0A6P1TN95"/>
<reference evidence="1 2" key="1">
    <citation type="submission" date="2020-01" db="EMBL/GenBank/DDBJ databases">
        <title>Genome analysis of Anaerocolumna sp. CBA3638.</title>
        <authorList>
            <person name="Kim J."/>
            <person name="Roh S.W."/>
        </authorList>
    </citation>
    <scope>NUCLEOTIDE SEQUENCE [LARGE SCALE GENOMIC DNA]</scope>
    <source>
        <strain evidence="1 2">CBA3638</strain>
    </source>
</reference>
<gene>
    <name evidence="1" type="ORF">Ana3638_08595</name>
</gene>
<organism evidence="1 2">
    <name type="scientific">Anaerocolumna sedimenticola</name>
    <dbReference type="NCBI Taxonomy" id="2696063"/>
    <lineage>
        <taxon>Bacteria</taxon>
        <taxon>Bacillati</taxon>
        <taxon>Bacillota</taxon>
        <taxon>Clostridia</taxon>
        <taxon>Lachnospirales</taxon>
        <taxon>Lachnospiraceae</taxon>
        <taxon>Anaerocolumna</taxon>
    </lineage>
</organism>
<dbReference type="Proteomes" id="UP000464314">
    <property type="component" value="Chromosome"/>
</dbReference>
<protein>
    <submittedName>
        <fullName evidence="1">Uncharacterized protein</fullName>
    </submittedName>
</protein>